<dbReference type="Proteomes" id="UP000187209">
    <property type="component" value="Unassembled WGS sequence"/>
</dbReference>
<evidence type="ECO:0000313" key="1">
    <source>
        <dbReference type="EMBL" id="OMJ93771.1"/>
    </source>
</evidence>
<proteinExistence type="predicted"/>
<name>A0A1R2CXT9_9CILI</name>
<organism evidence="1 2">
    <name type="scientific">Stentor coeruleus</name>
    <dbReference type="NCBI Taxonomy" id="5963"/>
    <lineage>
        <taxon>Eukaryota</taxon>
        <taxon>Sar</taxon>
        <taxon>Alveolata</taxon>
        <taxon>Ciliophora</taxon>
        <taxon>Postciliodesmatophora</taxon>
        <taxon>Heterotrichea</taxon>
        <taxon>Heterotrichida</taxon>
        <taxon>Stentoridae</taxon>
        <taxon>Stentor</taxon>
    </lineage>
</organism>
<gene>
    <name evidence="1" type="ORF">SteCoe_3217</name>
</gene>
<comment type="caution">
    <text evidence="1">The sequence shown here is derived from an EMBL/GenBank/DDBJ whole genome shotgun (WGS) entry which is preliminary data.</text>
</comment>
<dbReference type="EMBL" id="MPUH01000037">
    <property type="protein sequence ID" value="OMJ93771.1"/>
    <property type="molecule type" value="Genomic_DNA"/>
</dbReference>
<reference evidence="1 2" key="1">
    <citation type="submission" date="2016-11" db="EMBL/GenBank/DDBJ databases">
        <title>The macronuclear genome of Stentor coeruleus: a giant cell with tiny introns.</title>
        <authorList>
            <person name="Slabodnick M."/>
            <person name="Ruby J.G."/>
            <person name="Reiff S.B."/>
            <person name="Swart E.C."/>
            <person name="Gosai S."/>
            <person name="Prabakaran S."/>
            <person name="Witkowska E."/>
            <person name="Larue G.E."/>
            <person name="Fisher S."/>
            <person name="Freeman R.M."/>
            <person name="Gunawardena J."/>
            <person name="Chu W."/>
            <person name="Stover N.A."/>
            <person name="Gregory B.D."/>
            <person name="Nowacki M."/>
            <person name="Derisi J."/>
            <person name="Roy S.W."/>
            <person name="Marshall W.F."/>
            <person name="Sood P."/>
        </authorList>
    </citation>
    <scope>NUCLEOTIDE SEQUENCE [LARGE SCALE GENOMIC DNA]</scope>
    <source>
        <strain evidence="1">WM001</strain>
    </source>
</reference>
<sequence length="202" mass="24070">MIKRITSMYQPNEINHSCLGLIDRYLVTAKFPKNFQSLNLKDLFCQTLKELSLSEIEILVWFILLEEINYKIKSLSQKQVLLFTALKAKIKLGSTIYKEIEIYRLRNPSFMKEFKSWSSKNLRENTITAQDLGKRYRDLSLSIDHDLTNYNYYVDSILRSSPSYCNYLATEKRKIRKKHIIEMNCEIERNIIDENEFERIDC</sequence>
<evidence type="ECO:0000313" key="2">
    <source>
        <dbReference type="Proteomes" id="UP000187209"/>
    </source>
</evidence>
<keyword evidence="2" id="KW-1185">Reference proteome</keyword>
<dbReference type="AlphaFoldDB" id="A0A1R2CXT9"/>
<accession>A0A1R2CXT9</accession>
<protein>
    <submittedName>
        <fullName evidence="1">Uncharacterized protein</fullName>
    </submittedName>
</protein>